<dbReference type="Proteomes" id="UP000244900">
    <property type="component" value="Chromosome"/>
</dbReference>
<reference evidence="3 4" key="1">
    <citation type="submission" date="2018-05" db="EMBL/GenBank/DDBJ databases">
        <title>Complete genome sequence of sponge-derived Streptomyces sp. HNM0039.</title>
        <authorList>
            <person name="Huang X."/>
            <person name="Zhou S."/>
        </authorList>
    </citation>
    <scope>NUCLEOTIDE SEQUENCE [LARGE SCALE GENOMIC DNA]</scope>
    <source>
        <strain evidence="3 4">HNM0039</strain>
    </source>
</reference>
<accession>A0A2S1SST6</accession>
<dbReference type="EMBL" id="CP029188">
    <property type="protein sequence ID" value="AWI29454.1"/>
    <property type="molecule type" value="Genomic_DNA"/>
</dbReference>
<protein>
    <submittedName>
        <fullName evidence="3">IS110 family transposase</fullName>
    </submittedName>
</protein>
<dbReference type="InterPro" id="IPR002525">
    <property type="entry name" value="Transp_IS110-like_N"/>
</dbReference>
<gene>
    <name evidence="3" type="ORF">DDW44_12120</name>
</gene>
<evidence type="ECO:0000313" key="3">
    <source>
        <dbReference type="EMBL" id="AWI29454.1"/>
    </source>
</evidence>
<keyword evidence="4" id="KW-1185">Reference proteome</keyword>
<dbReference type="NCBIfam" id="NF033542">
    <property type="entry name" value="transpos_IS110"/>
    <property type="match status" value="1"/>
</dbReference>
<dbReference type="AlphaFoldDB" id="A0A2S1SST6"/>
<organism evidence="3 4">
    <name type="scientific">Streptomyces tirandamycinicus</name>
    <dbReference type="NCBI Taxonomy" id="2174846"/>
    <lineage>
        <taxon>Bacteria</taxon>
        <taxon>Bacillati</taxon>
        <taxon>Actinomycetota</taxon>
        <taxon>Actinomycetes</taxon>
        <taxon>Kitasatosporales</taxon>
        <taxon>Streptomycetaceae</taxon>
        <taxon>Streptomyces</taxon>
    </lineage>
</organism>
<evidence type="ECO:0000259" key="2">
    <source>
        <dbReference type="Pfam" id="PF02371"/>
    </source>
</evidence>
<dbReference type="KEGG" id="stir:DDW44_12120"/>
<dbReference type="GO" id="GO:0004803">
    <property type="term" value="F:transposase activity"/>
    <property type="evidence" value="ECO:0007669"/>
    <property type="project" value="InterPro"/>
</dbReference>
<dbReference type="PANTHER" id="PTHR33055:SF15">
    <property type="entry name" value="TRANSPOSASE-RELATED"/>
    <property type="match status" value="1"/>
</dbReference>
<dbReference type="PANTHER" id="PTHR33055">
    <property type="entry name" value="TRANSPOSASE FOR INSERTION SEQUENCE ELEMENT IS1111A"/>
    <property type="match status" value="1"/>
</dbReference>
<dbReference type="OrthoDB" id="9815354at2"/>
<dbReference type="Pfam" id="PF02371">
    <property type="entry name" value="Transposase_20"/>
    <property type="match status" value="1"/>
</dbReference>
<dbReference type="RefSeq" id="WP_108906411.1">
    <property type="nucleotide sequence ID" value="NZ_CP029188.1"/>
</dbReference>
<name>A0A2S1SST6_9ACTN</name>
<feature type="domain" description="Transposase IS110-like N-terminal" evidence="1">
    <location>
        <begin position="9"/>
        <end position="157"/>
    </location>
</feature>
<feature type="domain" description="Transposase IS116/IS110/IS902 C-terminal" evidence="2">
    <location>
        <begin position="254"/>
        <end position="339"/>
    </location>
</feature>
<evidence type="ECO:0000259" key="1">
    <source>
        <dbReference type="Pfam" id="PF01548"/>
    </source>
</evidence>
<dbReference type="GO" id="GO:0003677">
    <property type="term" value="F:DNA binding"/>
    <property type="evidence" value="ECO:0007669"/>
    <property type="project" value="InterPro"/>
</dbReference>
<dbReference type="GO" id="GO:0006313">
    <property type="term" value="P:DNA transposition"/>
    <property type="evidence" value="ECO:0007669"/>
    <property type="project" value="InterPro"/>
</dbReference>
<dbReference type="InterPro" id="IPR003346">
    <property type="entry name" value="Transposase_20"/>
</dbReference>
<dbReference type="Pfam" id="PF01548">
    <property type="entry name" value="DEDD_Tnp_IS110"/>
    <property type="match status" value="1"/>
</dbReference>
<dbReference type="InterPro" id="IPR047650">
    <property type="entry name" value="Transpos_IS110"/>
</dbReference>
<sequence>MEVIHERCAGIDISKIDVKVCIRVPSGTGTRRRSEVRTFSAVTSALLAMRDWLLAEGITVVGMEATGVYWKPVFYLLEHDMECWLLNARHMKSVPGRKTDVKDSEWIATLVEHGLVRPSFVPPEPIRQLRDVTRYRTEIIRERTRETQRLEKLLEDTGIKLSATVSNILGVSGRAMLEALIAGERDPHDLADLAKGSMRRKTDALVEALTGNFTAHHAFLARAMLDRIDACTATETKLSEHIEVMLQPFRRRIELLVTIPGVDTRAAQVILSEIGADIARFPSAADLASWAGVCPGNHQSGGRTGSGKTRHGDPWLKAALGQAAASASRTKDTYLAARYRRIVARRGKKRALVAVEHSILTAVWHMFTHDAEYADLGGHYFIERTGRARQTRRLVSQLNQLGYQVTLQTEGAA</sequence>
<evidence type="ECO:0000313" key="4">
    <source>
        <dbReference type="Proteomes" id="UP000244900"/>
    </source>
</evidence>
<proteinExistence type="predicted"/>